<comment type="caution">
    <text evidence="2">The sequence shown here is derived from an EMBL/GenBank/DDBJ whole genome shotgun (WGS) entry which is preliminary data.</text>
</comment>
<dbReference type="InterPro" id="IPR027417">
    <property type="entry name" value="P-loop_NTPase"/>
</dbReference>
<evidence type="ECO:0000259" key="1">
    <source>
        <dbReference type="Pfam" id="PF00931"/>
    </source>
</evidence>
<protein>
    <recommendedName>
        <fullName evidence="1">NB-ARC domain-containing protein</fullName>
    </recommendedName>
</protein>
<feature type="domain" description="NB-ARC" evidence="1">
    <location>
        <begin position="49"/>
        <end position="146"/>
    </location>
</feature>
<reference evidence="2 3" key="1">
    <citation type="journal article" date="2017" name="Nat. Commun.">
        <title>Genome assembly with in vitro proximity ligation data and whole-genome triplication in lettuce.</title>
        <authorList>
            <person name="Reyes-Chin-Wo S."/>
            <person name="Wang Z."/>
            <person name="Yang X."/>
            <person name="Kozik A."/>
            <person name="Arikit S."/>
            <person name="Song C."/>
            <person name="Xia L."/>
            <person name="Froenicke L."/>
            <person name="Lavelle D.O."/>
            <person name="Truco M.J."/>
            <person name="Xia R."/>
            <person name="Zhu S."/>
            <person name="Xu C."/>
            <person name="Xu H."/>
            <person name="Xu X."/>
            <person name="Cox K."/>
            <person name="Korf I."/>
            <person name="Meyers B.C."/>
            <person name="Michelmore R.W."/>
        </authorList>
    </citation>
    <scope>NUCLEOTIDE SEQUENCE [LARGE SCALE GENOMIC DNA]</scope>
    <source>
        <strain evidence="3">cv. Salinas</strain>
        <tissue evidence="2">Seedlings</tissue>
    </source>
</reference>
<dbReference type="Pfam" id="PF00931">
    <property type="entry name" value="NB-ARC"/>
    <property type="match status" value="1"/>
</dbReference>
<sequence>MNYDLYNYNFFFIQSCINVGYRSEELSLEIRSMSFNIDEKLVGMETRIKNLIPSLGIGCDDVRMIGIKGMGGDGETTLARALFDHISFRFEGKSCVENVRDASFSGLMSLQKQVLSDILNDKDISISSVHDGKQIMKRMMPSRKVIAVH</sequence>
<dbReference type="InterPro" id="IPR044974">
    <property type="entry name" value="Disease_R_plants"/>
</dbReference>
<evidence type="ECO:0000313" key="3">
    <source>
        <dbReference type="Proteomes" id="UP000235145"/>
    </source>
</evidence>
<dbReference type="PANTHER" id="PTHR11017">
    <property type="entry name" value="LEUCINE-RICH REPEAT-CONTAINING PROTEIN"/>
    <property type="match status" value="1"/>
</dbReference>
<gene>
    <name evidence="2" type="ORF">LSAT_V11C400215490</name>
</gene>
<proteinExistence type="predicted"/>
<dbReference type="Gene3D" id="3.40.50.300">
    <property type="entry name" value="P-loop containing nucleotide triphosphate hydrolases"/>
    <property type="match status" value="1"/>
</dbReference>
<dbReference type="GO" id="GO:0006952">
    <property type="term" value="P:defense response"/>
    <property type="evidence" value="ECO:0007669"/>
    <property type="project" value="InterPro"/>
</dbReference>
<dbReference type="EMBL" id="NBSK02000004">
    <property type="protein sequence ID" value="KAJ0213487.1"/>
    <property type="molecule type" value="Genomic_DNA"/>
</dbReference>
<evidence type="ECO:0000313" key="2">
    <source>
        <dbReference type="EMBL" id="KAJ0213487.1"/>
    </source>
</evidence>
<dbReference type="SUPFAM" id="SSF52540">
    <property type="entry name" value="P-loop containing nucleoside triphosphate hydrolases"/>
    <property type="match status" value="1"/>
</dbReference>
<accession>A0A9R1VTI9</accession>
<dbReference type="PANTHER" id="PTHR11017:SF544">
    <property type="entry name" value="ADP-RIBOSYL CYCLASE_CYCLIC ADP-RIBOSE HYDROLASE"/>
    <property type="match status" value="1"/>
</dbReference>
<keyword evidence="3" id="KW-1185">Reference proteome</keyword>
<dbReference type="AlphaFoldDB" id="A0A9R1VTI9"/>
<dbReference type="Proteomes" id="UP000235145">
    <property type="component" value="Unassembled WGS sequence"/>
</dbReference>
<dbReference type="InterPro" id="IPR002182">
    <property type="entry name" value="NB-ARC"/>
</dbReference>
<name>A0A9R1VTI9_LACSA</name>
<organism evidence="2 3">
    <name type="scientific">Lactuca sativa</name>
    <name type="common">Garden lettuce</name>
    <dbReference type="NCBI Taxonomy" id="4236"/>
    <lineage>
        <taxon>Eukaryota</taxon>
        <taxon>Viridiplantae</taxon>
        <taxon>Streptophyta</taxon>
        <taxon>Embryophyta</taxon>
        <taxon>Tracheophyta</taxon>
        <taxon>Spermatophyta</taxon>
        <taxon>Magnoliopsida</taxon>
        <taxon>eudicotyledons</taxon>
        <taxon>Gunneridae</taxon>
        <taxon>Pentapetalae</taxon>
        <taxon>asterids</taxon>
        <taxon>campanulids</taxon>
        <taxon>Asterales</taxon>
        <taxon>Asteraceae</taxon>
        <taxon>Cichorioideae</taxon>
        <taxon>Cichorieae</taxon>
        <taxon>Lactucinae</taxon>
        <taxon>Lactuca</taxon>
    </lineage>
</organism>